<evidence type="ECO:0000256" key="2">
    <source>
        <dbReference type="PROSITE-ProRule" id="PRU00169"/>
    </source>
</evidence>
<dbReference type="EMBL" id="JBHSMI010000002">
    <property type="protein sequence ID" value="MFC5401432.1"/>
    <property type="molecule type" value="Genomic_DNA"/>
</dbReference>
<feature type="domain" description="Response regulatory" evidence="3">
    <location>
        <begin position="3"/>
        <end position="118"/>
    </location>
</feature>
<dbReference type="CDD" id="cd17546">
    <property type="entry name" value="REC_hyHK_CKI1_RcsC-like"/>
    <property type="match status" value="1"/>
</dbReference>
<evidence type="ECO:0000259" key="3">
    <source>
        <dbReference type="PROSITE" id="PS50110"/>
    </source>
</evidence>
<reference evidence="5" key="1">
    <citation type="journal article" date="2019" name="Int. J. Syst. Evol. Microbiol.">
        <title>The Global Catalogue of Microorganisms (GCM) 10K type strain sequencing project: providing services to taxonomists for standard genome sequencing and annotation.</title>
        <authorList>
            <consortium name="The Broad Institute Genomics Platform"/>
            <consortium name="The Broad Institute Genome Sequencing Center for Infectious Disease"/>
            <person name="Wu L."/>
            <person name="Ma J."/>
        </authorList>
    </citation>
    <scope>NUCLEOTIDE SEQUENCE [LARGE SCALE GENOMIC DNA]</scope>
    <source>
        <strain evidence="5">CGMCC 1.18575</strain>
    </source>
</reference>
<dbReference type="InterPro" id="IPR050595">
    <property type="entry name" value="Bact_response_regulator"/>
</dbReference>
<dbReference type="Proteomes" id="UP001596113">
    <property type="component" value="Unassembled WGS sequence"/>
</dbReference>
<organism evidence="4 5">
    <name type="scientific">Cohnella soli</name>
    <dbReference type="NCBI Taxonomy" id="425005"/>
    <lineage>
        <taxon>Bacteria</taxon>
        <taxon>Bacillati</taxon>
        <taxon>Bacillota</taxon>
        <taxon>Bacilli</taxon>
        <taxon>Bacillales</taxon>
        <taxon>Paenibacillaceae</taxon>
        <taxon>Cohnella</taxon>
    </lineage>
</organism>
<dbReference type="SMART" id="SM00448">
    <property type="entry name" value="REC"/>
    <property type="match status" value="1"/>
</dbReference>
<comment type="caution">
    <text evidence="4">The sequence shown here is derived from an EMBL/GenBank/DDBJ whole genome shotgun (WGS) entry which is preliminary data.</text>
</comment>
<keyword evidence="5" id="KW-1185">Reference proteome</keyword>
<protein>
    <submittedName>
        <fullName evidence="4">Response regulator</fullName>
    </submittedName>
</protein>
<dbReference type="PROSITE" id="PS50110">
    <property type="entry name" value="RESPONSE_REGULATORY"/>
    <property type="match status" value="1"/>
</dbReference>
<name>A0ABW0HN21_9BACL</name>
<dbReference type="Pfam" id="PF00072">
    <property type="entry name" value="Response_reg"/>
    <property type="match status" value="1"/>
</dbReference>
<dbReference type="InterPro" id="IPR001789">
    <property type="entry name" value="Sig_transdc_resp-reg_receiver"/>
</dbReference>
<evidence type="ECO:0000313" key="5">
    <source>
        <dbReference type="Proteomes" id="UP001596113"/>
    </source>
</evidence>
<feature type="modified residue" description="4-aspartylphosphate" evidence="2">
    <location>
        <position position="52"/>
    </location>
</feature>
<evidence type="ECO:0000313" key="4">
    <source>
        <dbReference type="EMBL" id="MFC5401432.1"/>
    </source>
</evidence>
<dbReference type="PANTHER" id="PTHR44591">
    <property type="entry name" value="STRESS RESPONSE REGULATOR PROTEIN 1"/>
    <property type="match status" value="1"/>
</dbReference>
<dbReference type="Gene3D" id="3.40.50.2300">
    <property type="match status" value="1"/>
</dbReference>
<evidence type="ECO:0000256" key="1">
    <source>
        <dbReference type="ARBA" id="ARBA00022553"/>
    </source>
</evidence>
<proteinExistence type="predicted"/>
<dbReference type="RefSeq" id="WP_378128977.1">
    <property type="nucleotide sequence ID" value="NZ_JBHSMI010000002.1"/>
</dbReference>
<accession>A0ABW0HN21</accession>
<keyword evidence="1 2" id="KW-0597">Phosphoprotein</keyword>
<gene>
    <name evidence="4" type="ORF">ACFPOF_01685</name>
</gene>
<sequence length="124" mass="14227">MRKILIVDDEEILRMLIADTLEDLDVQIDVAEDGKIALEKLGQSEYDLLLLDYMMPELTGMEVLERLPQAARDRMPIIMLTAKAQDSDRTKAMEAGVHRFIPKPFSPLELLQVVEEMLEEQEGR</sequence>
<dbReference type="PANTHER" id="PTHR44591:SF3">
    <property type="entry name" value="RESPONSE REGULATORY DOMAIN-CONTAINING PROTEIN"/>
    <property type="match status" value="1"/>
</dbReference>
<dbReference type="SUPFAM" id="SSF52172">
    <property type="entry name" value="CheY-like"/>
    <property type="match status" value="1"/>
</dbReference>
<dbReference type="InterPro" id="IPR011006">
    <property type="entry name" value="CheY-like_superfamily"/>
</dbReference>